<comment type="caution">
    <text evidence="2">The sequence shown here is derived from an EMBL/GenBank/DDBJ whole genome shotgun (WGS) entry which is preliminary data.</text>
</comment>
<dbReference type="PANTHER" id="PTHR38342">
    <property type="entry name" value="SLR5037 PROTEIN"/>
    <property type="match status" value="1"/>
</dbReference>
<dbReference type="Gene3D" id="3.30.310.70">
    <property type="entry name" value="TT1751-like domain"/>
    <property type="match status" value="1"/>
</dbReference>
<dbReference type="CDD" id="cd14797">
    <property type="entry name" value="DUF302"/>
    <property type="match status" value="1"/>
</dbReference>
<dbReference type="Proteomes" id="UP000230108">
    <property type="component" value="Unassembled WGS sequence"/>
</dbReference>
<protein>
    <recommendedName>
        <fullName evidence="1">DUF302 domain-containing protein</fullName>
    </recommendedName>
</protein>
<accession>A0A2M7QE43</accession>
<dbReference type="Pfam" id="PF03625">
    <property type="entry name" value="DUF302"/>
    <property type="match status" value="1"/>
</dbReference>
<evidence type="ECO:0000313" key="3">
    <source>
        <dbReference type="Proteomes" id="UP000230108"/>
    </source>
</evidence>
<feature type="domain" description="DUF302" evidence="1">
    <location>
        <begin position="38"/>
        <end position="89"/>
    </location>
</feature>
<dbReference type="SUPFAM" id="SSF103247">
    <property type="entry name" value="TT1751-like"/>
    <property type="match status" value="1"/>
</dbReference>
<reference evidence="3" key="1">
    <citation type="submission" date="2017-09" db="EMBL/GenBank/DDBJ databases">
        <title>Depth-based differentiation of microbial function through sediment-hosted aquifers and enrichment of novel symbionts in the deep terrestrial subsurface.</title>
        <authorList>
            <person name="Probst A.J."/>
            <person name="Ladd B."/>
            <person name="Jarett J.K."/>
            <person name="Geller-Mcgrath D.E."/>
            <person name="Sieber C.M.K."/>
            <person name="Emerson J.B."/>
            <person name="Anantharaman K."/>
            <person name="Thomas B.C."/>
            <person name="Malmstrom R."/>
            <person name="Stieglmeier M."/>
            <person name="Klingl A."/>
            <person name="Woyke T."/>
            <person name="Ryan C.M."/>
            <person name="Banfield J.F."/>
        </authorList>
    </citation>
    <scope>NUCLEOTIDE SEQUENCE [LARGE SCALE GENOMIC DNA]</scope>
</reference>
<dbReference type="PIRSF" id="PIRSF021774">
    <property type="entry name" value="UCP021774"/>
    <property type="match status" value="1"/>
</dbReference>
<organism evidence="2 3">
    <name type="scientific">Candidatus Roizmanbacteria bacterium CG_4_10_14_0_8_um_filter_39_9</name>
    <dbReference type="NCBI Taxonomy" id="1974829"/>
    <lineage>
        <taxon>Bacteria</taxon>
        <taxon>Candidatus Roizmaniibacteriota</taxon>
    </lineage>
</organism>
<sequence length="140" mass="15638">MYMDNFDYTVITKKSFSDAVKSVSEETKKAGFRVLYIHDVAATLAEKNFQIEPFKIVEICNAKSAYTVLQTDIKIGLCLPCKINVYVKNKPASTKASAGKQTFISGMRPIVLSQFFPKANLGNLPKEIDQIIQKIINLAK</sequence>
<evidence type="ECO:0000259" key="1">
    <source>
        <dbReference type="Pfam" id="PF03625"/>
    </source>
</evidence>
<dbReference type="EMBL" id="PFLF01000048">
    <property type="protein sequence ID" value="PIY69143.1"/>
    <property type="molecule type" value="Genomic_DNA"/>
</dbReference>
<dbReference type="InterPro" id="IPR035923">
    <property type="entry name" value="TT1751-like_sf"/>
</dbReference>
<dbReference type="AlphaFoldDB" id="A0A2M7QE43"/>
<gene>
    <name evidence="2" type="ORF">COY90_02155</name>
</gene>
<dbReference type="InterPro" id="IPR016796">
    <property type="entry name" value="UCP021774"/>
</dbReference>
<proteinExistence type="predicted"/>
<name>A0A2M7QE43_9BACT</name>
<dbReference type="PANTHER" id="PTHR38342:SF1">
    <property type="entry name" value="SLR5037 PROTEIN"/>
    <property type="match status" value="1"/>
</dbReference>
<dbReference type="InterPro" id="IPR005180">
    <property type="entry name" value="DUF302"/>
</dbReference>
<evidence type="ECO:0000313" key="2">
    <source>
        <dbReference type="EMBL" id="PIY69143.1"/>
    </source>
</evidence>